<gene>
    <name evidence="9" type="ORF">SAMN04488561_0163</name>
</gene>
<keyword evidence="5 8" id="KW-1133">Transmembrane helix</keyword>
<dbReference type="Pfam" id="PF00893">
    <property type="entry name" value="Multi_Drug_Res"/>
    <property type="match status" value="1"/>
</dbReference>
<evidence type="ECO:0000256" key="7">
    <source>
        <dbReference type="RuleBase" id="RU003942"/>
    </source>
</evidence>
<keyword evidence="3" id="KW-1003">Cell membrane</keyword>
<accession>A0A1H5CD34</accession>
<evidence type="ECO:0000313" key="10">
    <source>
        <dbReference type="Proteomes" id="UP000181980"/>
    </source>
</evidence>
<feature type="transmembrane region" description="Helical" evidence="8">
    <location>
        <begin position="35"/>
        <end position="56"/>
    </location>
</feature>
<dbReference type="SUPFAM" id="SSF103481">
    <property type="entry name" value="Multidrug resistance efflux transporter EmrE"/>
    <property type="match status" value="1"/>
</dbReference>
<dbReference type="GO" id="GO:0005886">
    <property type="term" value="C:plasma membrane"/>
    <property type="evidence" value="ECO:0007669"/>
    <property type="project" value="UniProtKB-SubCell"/>
</dbReference>
<dbReference type="Gene3D" id="1.10.3730.20">
    <property type="match status" value="1"/>
</dbReference>
<evidence type="ECO:0000256" key="6">
    <source>
        <dbReference type="ARBA" id="ARBA00023136"/>
    </source>
</evidence>
<comment type="similarity">
    <text evidence="7">Belongs to the drug/metabolite transporter (DMT) superfamily. Small multidrug resistance (SMR) (TC 2.A.7.1) family.</text>
</comment>
<keyword evidence="10" id="KW-1185">Reference proteome</keyword>
<dbReference type="InterPro" id="IPR000390">
    <property type="entry name" value="Small_drug/metabolite_transptr"/>
</dbReference>
<dbReference type="Proteomes" id="UP000181980">
    <property type="component" value="Unassembled WGS sequence"/>
</dbReference>
<evidence type="ECO:0000256" key="3">
    <source>
        <dbReference type="ARBA" id="ARBA00022475"/>
    </source>
</evidence>
<dbReference type="PANTHER" id="PTHR30561">
    <property type="entry name" value="SMR FAMILY PROTON-DEPENDENT DRUG EFFLUX TRANSPORTER SUGE"/>
    <property type="match status" value="1"/>
</dbReference>
<keyword evidence="2" id="KW-0813">Transport</keyword>
<evidence type="ECO:0000256" key="4">
    <source>
        <dbReference type="ARBA" id="ARBA00022692"/>
    </source>
</evidence>
<organism evidence="9 10">
    <name type="scientific">Jiangella alba</name>
    <dbReference type="NCBI Taxonomy" id="561176"/>
    <lineage>
        <taxon>Bacteria</taxon>
        <taxon>Bacillati</taxon>
        <taxon>Actinomycetota</taxon>
        <taxon>Actinomycetes</taxon>
        <taxon>Jiangellales</taxon>
        <taxon>Jiangellaceae</taxon>
        <taxon>Jiangella</taxon>
    </lineage>
</organism>
<evidence type="ECO:0000256" key="8">
    <source>
        <dbReference type="SAM" id="Phobius"/>
    </source>
</evidence>
<evidence type="ECO:0000256" key="1">
    <source>
        <dbReference type="ARBA" id="ARBA00004651"/>
    </source>
</evidence>
<dbReference type="GO" id="GO:0022857">
    <property type="term" value="F:transmembrane transporter activity"/>
    <property type="evidence" value="ECO:0007669"/>
    <property type="project" value="InterPro"/>
</dbReference>
<feature type="transmembrane region" description="Helical" evidence="8">
    <location>
        <begin position="91"/>
        <end position="110"/>
    </location>
</feature>
<dbReference type="EMBL" id="FNUC01000001">
    <property type="protein sequence ID" value="SED64388.1"/>
    <property type="molecule type" value="Genomic_DNA"/>
</dbReference>
<dbReference type="PANTHER" id="PTHR30561:SF1">
    <property type="entry name" value="MULTIDRUG TRANSPORTER EMRE"/>
    <property type="match status" value="1"/>
</dbReference>
<dbReference type="STRING" id="561176.SAMN04488561_0163"/>
<name>A0A1H5CD34_9ACTN</name>
<feature type="transmembrane region" description="Helical" evidence="8">
    <location>
        <begin position="63"/>
        <end position="85"/>
    </location>
</feature>
<comment type="subcellular location">
    <subcellularLocation>
        <location evidence="1 7">Cell membrane</location>
        <topology evidence="1 7">Multi-pass membrane protein</topology>
    </subcellularLocation>
</comment>
<dbReference type="InterPro" id="IPR037185">
    <property type="entry name" value="EmrE-like"/>
</dbReference>
<evidence type="ECO:0000256" key="2">
    <source>
        <dbReference type="ARBA" id="ARBA00022448"/>
    </source>
</evidence>
<keyword evidence="4 7" id="KW-0812">Transmembrane</keyword>
<reference evidence="10" key="1">
    <citation type="submission" date="2016-10" db="EMBL/GenBank/DDBJ databases">
        <authorList>
            <person name="Varghese N."/>
            <person name="Submissions S."/>
        </authorList>
    </citation>
    <scope>NUCLEOTIDE SEQUENCE [LARGE SCALE GENOMIC DNA]</scope>
    <source>
        <strain evidence="10">DSM 45237</strain>
    </source>
</reference>
<dbReference type="AlphaFoldDB" id="A0A1H5CD34"/>
<evidence type="ECO:0000313" key="9">
    <source>
        <dbReference type="EMBL" id="SED64388.1"/>
    </source>
</evidence>
<sequence>MSEDVGMTWVFLAIAIVAEVTATLALRASEGFTKLVPSIVLVVGYLTAFAMLSFALDRGMRVGIAYGVWAAAGVALLALIGAAFLGESLTTVQVGGIALIIGGVLALELGGAH</sequence>
<proteinExistence type="inferred from homology"/>
<evidence type="ECO:0000256" key="5">
    <source>
        <dbReference type="ARBA" id="ARBA00022989"/>
    </source>
</evidence>
<dbReference type="InterPro" id="IPR045324">
    <property type="entry name" value="Small_multidrug_res"/>
</dbReference>
<protein>
    <submittedName>
        <fullName evidence="9">Small multidrug resistance pump</fullName>
    </submittedName>
</protein>
<keyword evidence="6 8" id="KW-0472">Membrane</keyword>